<evidence type="ECO:0000313" key="2">
    <source>
        <dbReference type="Proteomes" id="UP000555103"/>
    </source>
</evidence>
<comment type="caution">
    <text evidence="1">The sequence shown here is derived from an EMBL/GenBank/DDBJ whole genome shotgun (WGS) entry which is preliminary data.</text>
</comment>
<dbReference type="EMBL" id="JACIEP010000002">
    <property type="protein sequence ID" value="MBB4034813.1"/>
    <property type="molecule type" value="Genomic_DNA"/>
</dbReference>
<accession>A0A840CSV2</accession>
<reference evidence="1 2" key="1">
    <citation type="submission" date="2020-08" db="EMBL/GenBank/DDBJ databases">
        <title>Genomic Encyclopedia of Type Strains, Phase IV (KMG-IV): sequencing the most valuable type-strain genomes for metagenomic binning, comparative biology and taxonomic classification.</title>
        <authorList>
            <person name="Goeker M."/>
        </authorList>
    </citation>
    <scope>NUCLEOTIDE SEQUENCE [LARGE SCALE GENOMIC DNA]</scope>
    <source>
        <strain evidence="1 2">DSM 104969</strain>
    </source>
</reference>
<dbReference type="Proteomes" id="UP000555103">
    <property type="component" value="Unassembled WGS sequence"/>
</dbReference>
<keyword evidence="2" id="KW-1185">Reference proteome</keyword>
<dbReference type="AlphaFoldDB" id="A0A840CSV2"/>
<proteinExistence type="predicted"/>
<name>A0A840CSV2_9BACT</name>
<gene>
    <name evidence="1" type="ORF">GGR21_000700</name>
</gene>
<organism evidence="1 2">
    <name type="scientific">Dysgonomonas hofstadii</name>
    <dbReference type="NCBI Taxonomy" id="637886"/>
    <lineage>
        <taxon>Bacteria</taxon>
        <taxon>Pseudomonadati</taxon>
        <taxon>Bacteroidota</taxon>
        <taxon>Bacteroidia</taxon>
        <taxon>Bacteroidales</taxon>
        <taxon>Dysgonomonadaceae</taxon>
        <taxon>Dysgonomonas</taxon>
    </lineage>
</organism>
<evidence type="ECO:0000313" key="1">
    <source>
        <dbReference type="EMBL" id="MBB4034813.1"/>
    </source>
</evidence>
<sequence>MKGEDMFFSFISNTLEQLKSLGNRKKHGDSLYAKQNFCIFTAKISCSLYVVQEEEKNRSSLVSKSLPIENIETHNLLINS</sequence>
<protein>
    <submittedName>
        <fullName evidence="1">Uncharacterized protein</fullName>
    </submittedName>
</protein>